<dbReference type="GeneID" id="54279982"/>
<dbReference type="InterPro" id="IPR041640">
    <property type="entry name" value="Tyrosinase_C"/>
</dbReference>
<keyword evidence="7" id="KW-0503">Monooxygenase</keyword>
<evidence type="ECO:0000313" key="14">
    <source>
        <dbReference type="EMBL" id="KAF2012125.1"/>
    </source>
</evidence>
<evidence type="ECO:0000256" key="10">
    <source>
        <dbReference type="ARBA" id="ARBA00048881"/>
    </source>
</evidence>
<reference evidence="14" key="1">
    <citation type="journal article" date="2020" name="Stud. Mycol.">
        <title>101 Dothideomycetes genomes: a test case for predicting lifestyles and emergence of pathogens.</title>
        <authorList>
            <person name="Haridas S."/>
            <person name="Albert R."/>
            <person name="Binder M."/>
            <person name="Bloem J."/>
            <person name="Labutti K."/>
            <person name="Salamov A."/>
            <person name="Andreopoulos B."/>
            <person name="Baker S."/>
            <person name="Barry K."/>
            <person name="Bills G."/>
            <person name="Bluhm B."/>
            <person name="Cannon C."/>
            <person name="Castanera R."/>
            <person name="Culley D."/>
            <person name="Daum C."/>
            <person name="Ezra D."/>
            <person name="Gonzalez J."/>
            <person name="Henrissat B."/>
            <person name="Kuo A."/>
            <person name="Liang C."/>
            <person name="Lipzen A."/>
            <person name="Lutzoni F."/>
            <person name="Magnuson J."/>
            <person name="Mondo S."/>
            <person name="Nolan M."/>
            <person name="Ohm R."/>
            <person name="Pangilinan J."/>
            <person name="Park H.-J."/>
            <person name="Ramirez L."/>
            <person name="Alfaro M."/>
            <person name="Sun H."/>
            <person name="Tritt A."/>
            <person name="Yoshinaga Y."/>
            <person name="Zwiers L.-H."/>
            <person name="Turgeon B."/>
            <person name="Goodwin S."/>
            <person name="Spatafora J."/>
            <person name="Crous P."/>
            <person name="Grigoriev I."/>
        </authorList>
    </citation>
    <scope>NUCLEOTIDE SEQUENCE</scope>
    <source>
        <strain evidence="14">CBS 175.79</strain>
    </source>
</reference>
<dbReference type="GO" id="GO:0046872">
    <property type="term" value="F:metal ion binding"/>
    <property type="evidence" value="ECO:0007669"/>
    <property type="project" value="UniProtKB-KW"/>
</dbReference>
<dbReference type="EMBL" id="ML978073">
    <property type="protein sequence ID" value="KAF2012125.1"/>
    <property type="molecule type" value="Genomic_DNA"/>
</dbReference>
<dbReference type="InterPro" id="IPR002227">
    <property type="entry name" value="Tyrosinase_Cu-bd"/>
</dbReference>
<name>A0A6A5XFW1_9PLEO</name>
<evidence type="ECO:0000256" key="8">
    <source>
        <dbReference type="ARBA" id="ARBA00023101"/>
    </source>
</evidence>
<evidence type="ECO:0000256" key="2">
    <source>
        <dbReference type="ARBA" id="ARBA00009928"/>
    </source>
</evidence>
<protein>
    <recommendedName>
        <fullName evidence="3">tyrosinase</fullName>
        <ecNumber evidence="3">1.14.18.1</ecNumber>
    </recommendedName>
</protein>
<evidence type="ECO:0000256" key="6">
    <source>
        <dbReference type="ARBA" id="ARBA00023008"/>
    </source>
</evidence>
<dbReference type="PANTHER" id="PTHR11474:SF76">
    <property type="entry name" value="SHKT DOMAIN-CONTAINING PROTEIN"/>
    <property type="match status" value="1"/>
</dbReference>
<dbReference type="Pfam" id="PF18132">
    <property type="entry name" value="Tyrosinase_C"/>
    <property type="match status" value="1"/>
</dbReference>
<comment type="catalytic activity">
    <reaction evidence="10">
        <text>L-tyrosine + O2 = L-dopaquinone + H2O</text>
        <dbReference type="Rhea" id="RHEA:18117"/>
        <dbReference type="ChEBI" id="CHEBI:15377"/>
        <dbReference type="ChEBI" id="CHEBI:15379"/>
        <dbReference type="ChEBI" id="CHEBI:57924"/>
        <dbReference type="ChEBI" id="CHEBI:58315"/>
        <dbReference type="EC" id="1.14.18.1"/>
    </reaction>
</comment>
<comment type="catalytic activity">
    <reaction evidence="9">
        <text>2 L-dopa + O2 = 2 L-dopaquinone + 2 H2O</text>
        <dbReference type="Rhea" id="RHEA:34287"/>
        <dbReference type="ChEBI" id="CHEBI:15377"/>
        <dbReference type="ChEBI" id="CHEBI:15379"/>
        <dbReference type="ChEBI" id="CHEBI:57504"/>
        <dbReference type="ChEBI" id="CHEBI:57924"/>
        <dbReference type="EC" id="1.14.18.1"/>
    </reaction>
</comment>
<dbReference type="Proteomes" id="UP000799778">
    <property type="component" value="Unassembled WGS sequence"/>
</dbReference>
<evidence type="ECO:0000259" key="13">
    <source>
        <dbReference type="PROSITE" id="PS00498"/>
    </source>
</evidence>
<keyword evidence="4" id="KW-0479">Metal-binding</keyword>
<accession>A0A6A5XFW1</accession>
<evidence type="ECO:0000256" key="3">
    <source>
        <dbReference type="ARBA" id="ARBA00011906"/>
    </source>
</evidence>
<evidence type="ECO:0000256" key="9">
    <source>
        <dbReference type="ARBA" id="ARBA00048233"/>
    </source>
</evidence>
<comment type="cofactor">
    <cofactor evidence="1">
        <name>Cu(2+)</name>
        <dbReference type="ChEBI" id="CHEBI:29036"/>
    </cofactor>
</comment>
<evidence type="ECO:0000256" key="5">
    <source>
        <dbReference type="ARBA" id="ARBA00023002"/>
    </source>
</evidence>
<dbReference type="Pfam" id="PF00264">
    <property type="entry name" value="Tyrosinase"/>
    <property type="match status" value="1"/>
</dbReference>
<evidence type="ECO:0000256" key="11">
    <source>
        <dbReference type="SAM" id="SignalP"/>
    </source>
</evidence>
<dbReference type="InterPro" id="IPR008922">
    <property type="entry name" value="Di-copper_centre_dom_sf"/>
</dbReference>
<sequence>MSPITTVTTVAKHILFTSLLISPSSLASPVGFTDGSVSDEALRTLEERQQSVIVTLGAANFGDNNAHPRLEVRELERNTDQWNLFLLGLRRFQNTDQRDKLSYYQISGIHGRPYVTWDGVGQGQGASGGGYCPHGSNLFTTWHRPYLALFEQILYLNARQVISELDDGDVKDGYETALTTLRLPYWDWAAVPPDGEGSFPLSAQRRTVTVALPNGTATFDNPLLTYRFHPLVREDFASAPWTTYTQTVRNPSSSSGNAASRNDLVAMDLDDNRRNMQSRVYDMLSLEHDFTSISNYLQPGDSFESLHDTIHNTVGGGGHMSEIAMAAFDPIFWLHHANVDRLFAIWEALNPNSYVRGMENTFATWTYPGGSFADANTALTPFRKDDQGNFWSSSDVRWITTLGYTYPEFNDLTDGAATLVSRVNSLYGPRATSQLGNFKARAVSVPLHTREDNKGVAGAAAFSYNRKYDLNIKARKFGFDGSITVYVFLGDAPSSGSDTWAKEPSFLGMAGILSQKGSSDKQQPNVDAHCVVPLTAALESKAHSKELSSFKEKDVEEYLKKNLKWRVISANGDQVSTKDVPGFQVSVAWQDIQPSNSTTEFPKLKGDYKTLKNSTGENL</sequence>
<keyword evidence="5" id="KW-0560">Oxidoreductase</keyword>
<dbReference type="PROSITE" id="PS00497">
    <property type="entry name" value="TYROSINASE_1"/>
    <property type="match status" value="1"/>
</dbReference>
<feature type="chain" id="PRO_5025406520" description="tyrosinase" evidence="11">
    <location>
        <begin position="28"/>
        <end position="619"/>
    </location>
</feature>
<comment type="similarity">
    <text evidence="2">Belongs to the tyrosinase family.</text>
</comment>
<keyword evidence="15" id="KW-1185">Reference proteome</keyword>
<evidence type="ECO:0000259" key="12">
    <source>
        <dbReference type="PROSITE" id="PS00497"/>
    </source>
</evidence>
<dbReference type="PROSITE" id="PS00498">
    <property type="entry name" value="TYROSINASE_2"/>
    <property type="match status" value="1"/>
</dbReference>
<dbReference type="PRINTS" id="PR00092">
    <property type="entry name" value="TYROSINASE"/>
</dbReference>
<dbReference type="RefSeq" id="XP_033380464.1">
    <property type="nucleotide sequence ID" value="XM_033522585.1"/>
</dbReference>
<dbReference type="Gene3D" id="1.10.1280.10">
    <property type="entry name" value="Di-copper center containing domain from catechol oxidase"/>
    <property type="match status" value="1"/>
</dbReference>
<dbReference type="PANTHER" id="PTHR11474">
    <property type="entry name" value="TYROSINASE FAMILY MEMBER"/>
    <property type="match status" value="1"/>
</dbReference>
<dbReference type="GO" id="GO:0004503">
    <property type="term" value="F:tyrosinase activity"/>
    <property type="evidence" value="ECO:0007669"/>
    <property type="project" value="UniProtKB-EC"/>
</dbReference>
<keyword evidence="11" id="KW-0732">Signal</keyword>
<feature type="domain" description="Tyrosinase copper-binding" evidence="12">
    <location>
        <begin position="134"/>
        <end position="151"/>
    </location>
</feature>
<evidence type="ECO:0000256" key="1">
    <source>
        <dbReference type="ARBA" id="ARBA00001973"/>
    </source>
</evidence>
<feature type="domain" description="Tyrosinase copper-binding" evidence="13">
    <location>
        <begin position="329"/>
        <end position="340"/>
    </location>
</feature>
<feature type="signal peptide" evidence="11">
    <location>
        <begin position="1"/>
        <end position="27"/>
    </location>
</feature>
<organism evidence="14 15">
    <name type="scientific">Aaosphaeria arxii CBS 175.79</name>
    <dbReference type="NCBI Taxonomy" id="1450172"/>
    <lineage>
        <taxon>Eukaryota</taxon>
        <taxon>Fungi</taxon>
        <taxon>Dikarya</taxon>
        <taxon>Ascomycota</taxon>
        <taxon>Pezizomycotina</taxon>
        <taxon>Dothideomycetes</taxon>
        <taxon>Pleosporomycetidae</taxon>
        <taxon>Pleosporales</taxon>
        <taxon>Pleosporales incertae sedis</taxon>
        <taxon>Aaosphaeria</taxon>
    </lineage>
</organism>
<evidence type="ECO:0000256" key="7">
    <source>
        <dbReference type="ARBA" id="ARBA00023033"/>
    </source>
</evidence>
<dbReference type="AlphaFoldDB" id="A0A6A5XFW1"/>
<dbReference type="GO" id="GO:0042438">
    <property type="term" value="P:melanin biosynthetic process"/>
    <property type="evidence" value="ECO:0007669"/>
    <property type="project" value="UniProtKB-KW"/>
</dbReference>
<evidence type="ECO:0000313" key="15">
    <source>
        <dbReference type="Proteomes" id="UP000799778"/>
    </source>
</evidence>
<dbReference type="SUPFAM" id="SSF48056">
    <property type="entry name" value="Di-copper centre-containing domain"/>
    <property type="match status" value="1"/>
</dbReference>
<keyword evidence="8" id="KW-0470">Melanin biosynthesis</keyword>
<evidence type="ECO:0000256" key="4">
    <source>
        <dbReference type="ARBA" id="ARBA00022723"/>
    </source>
</evidence>
<gene>
    <name evidence="14" type="ORF">BU24DRAFT_270465</name>
</gene>
<proteinExistence type="inferred from homology"/>
<dbReference type="EC" id="1.14.18.1" evidence="3"/>
<dbReference type="InterPro" id="IPR050316">
    <property type="entry name" value="Tyrosinase/Hemocyanin"/>
</dbReference>
<keyword evidence="6" id="KW-0186">Copper</keyword>
<dbReference type="OrthoDB" id="6132182at2759"/>